<dbReference type="Pfam" id="PF07992">
    <property type="entry name" value="Pyr_redox_2"/>
    <property type="match status" value="1"/>
</dbReference>
<keyword evidence="3" id="KW-0285">Flavoprotein</keyword>
<dbReference type="AlphaFoldDB" id="A0ABD6CYU8"/>
<evidence type="ECO:0000256" key="3">
    <source>
        <dbReference type="ARBA" id="ARBA00022630"/>
    </source>
</evidence>
<evidence type="ECO:0000313" key="7">
    <source>
        <dbReference type="EMBL" id="MFD1634074.1"/>
    </source>
</evidence>
<gene>
    <name evidence="7" type="ORF">ACFSBJ_10060</name>
</gene>
<dbReference type="Proteomes" id="UP001597075">
    <property type="component" value="Unassembled WGS sequence"/>
</dbReference>
<evidence type="ECO:0000256" key="2">
    <source>
        <dbReference type="ARBA" id="ARBA00005272"/>
    </source>
</evidence>
<keyword evidence="8" id="KW-1185">Reference proteome</keyword>
<keyword evidence="5 7" id="KW-0560">Oxidoreductase</keyword>
<evidence type="ECO:0000313" key="8">
    <source>
        <dbReference type="Proteomes" id="UP001597075"/>
    </source>
</evidence>
<evidence type="ECO:0000256" key="4">
    <source>
        <dbReference type="ARBA" id="ARBA00022827"/>
    </source>
</evidence>
<dbReference type="PANTHER" id="PTHR42913:SF3">
    <property type="entry name" value="64 KDA MITOCHONDRIAL NADH DEHYDROGENASE (EUROFUNG)"/>
    <property type="match status" value="1"/>
</dbReference>
<comment type="similarity">
    <text evidence="2">Belongs to the NADH dehydrogenase family.</text>
</comment>
<dbReference type="RefSeq" id="WP_256404332.1">
    <property type="nucleotide sequence ID" value="NZ_CP187151.1"/>
</dbReference>
<dbReference type="SUPFAM" id="SSF51905">
    <property type="entry name" value="FAD/NAD(P)-binding domain"/>
    <property type="match status" value="1"/>
</dbReference>
<keyword evidence="4" id="KW-0274">FAD</keyword>
<comment type="caution">
    <text evidence="7">The sequence shown here is derived from an EMBL/GenBank/DDBJ whole genome shotgun (WGS) entry which is preliminary data.</text>
</comment>
<dbReference type="InterPro" id="IPR036188">
    <property type="entry name" value="FAD/NAD-bd_sf"/>
</dbReference>
<organism evidence="7 8">
    <name type="scientific">Haloplanus ruber</name>
    <dbReference type="NCBI Taxonomy" id="869892"/>
    <lineage>
        <taxon>Archaea</taxon>
        <taxon>Methanobacteriati</taxon>
        <taxon>Methanobacteriota</taxon>
        <taxon>Stenosarchaea group</taxon>
        <taxon>Halobacteria</taxon>
        <taxon>Halobacteriales</taxon>
        <taxon>Haloferacaceae</taxon>
        <taxon>Haloplanus</taxon>
    </lineage>
</organism>
<dbReference type="GO" id="GO:0016491">
    <property type="term" value="F:oxidoreductase activity"/>
    <property type="evidence" value="ECO:0007669"/>
    <property type="project" value="UniProtKB-KW"/>
</dbReference>
<evidence type="ECO:0000259" key="6">
    <source>
        <dbReference type="Pfam" id="PF07992"/>
    </source>
</evidence>
<protein>
    <submittedName>
        <fullName evidence="7">NAD(P)/FAD-dependent oxidoreductase</fullName>
        <ecNumber evidence="7">1.6.5.-</ecNumber>
    </submittedName>
</protein>
<dbReference type="PRINTS" id="PR00368">
    <property type="entry name" value="FADPNR"/>
</dbReference>
<comment type="cofactor">
    <cofactor evidence="1">
        <name>FAD</name>
        <dbReference type="ChEBI" id="CHEBI:57692"/>
    </cofactor>
</comment>
<reference evidence="7 8" key="1">
    <citation type="journal article" date="2019" name="Int. J. Syst. Evol. Microbiol.">
        <title>The Global Catalogue of Microorganisms (GCM) 10K type strain sequencing project: providing services to taxonomists for standard genome sequencing and annotation.</title>
        <authorList>
            <consortium name="The Broad Institute Genomics Platform"/>
            <consortium name="The Broad Institute Genome Sequencing Center for Infectious Disease"/>
            <person name="Wu L."/>
            <person name="Ma J."/>
        </authorList>
    </citation>
    <scope>NUCLEOTIDE SEQUENCE [LARGE SCALE GENOMIC DNA]</scope>
    <source>
        <strain evidence="7 8">CGMCC 1.10594</strain>
    </source>
</reference>
<accession>A0ABD6CYU8</accession>
<dbReference type="EMBL" id="JBHUDL010000010">
    <property type="protein sequence ID" value="MFD1634074.1"/>
    <property type="molecule type" value="Genomic_DNA"/>
</dbReference>
<dbReference type="EC" id="1.6.5.-" evidence="7"/>
<name>A0ABD6CYU8_9EURY</name>
<dbReference type="PANTHER" id="PTHR42913">
    <property type="entry name" value="APOPTOSIS-INDUCING FACTOR 1"/>
    <property type="match status" value="1"/>
</dbReference>
<dbReference type="Gene3D" id="3.50.50.100">
    <property type="match status" value="1"/>
</dbReference>
<evidence type="ECO:0000256" key="1">
    <source>
        <dbReference type="ARBA" id="ARBA00001974"/>
    </source>
</evidence>
<proteinExistence type="inferred from homology"/>
<dbReference type="InterPro" id="IPR051169">
    <property type="entry name" value="NADH-Q_oxidoreductase"/>
</dbReference>
<feature type="domain" description="FAD/NAD(P)-binding" evidence="6">
    <location>
        <begin position="4"/>
        <end position="312"/>
    </location>
</feature>
<dbReference type="InterPro" id="IPR023753">
    <property type="entry name" value="FAD/NAD-binding_dom"/>
</dbReference>
<sequence>MTAQVVVLGSGYAGAGAVTSFEEASDDSADLTWISEHDYHLVLHESHRVIRDTNVASKISIPVDEIKSPDTTFKQDHVTEIDVDEREVHLRDGEPVSYDYLLVALGSRTAFYGIEGLEAYAHTLKSLDDAQEIHHDLSDAVAGATRSDPAQVVVGGAGLSGIQSAGEVAAYRDEHRAPVEVTLVEGLDEVLPGNDPELQGALRKRLEAAGIDIMTGEFVSKVDEDTIYVGGGEDEEPTELDYDVFVWTGGITGQDELTSTAVDKDDRSNRMYADRDFQTSDDRVFAIGDTAMIEQGPEDFAPPTAQAAWQAAEVAGENLARAARGESLRTWTYNDKGTLVSVGDKAVAHGVDPLPVDTFGGIGAELLKKAVAARWIADVSSIGRAIDAWSDM</sequence>
<evidence type="ECO:0000256" key="5">
    <source>
        <dbReference type="ARBA" id="ARBA00023002"/>
    </source>
</evidence>